<evidence type="ECO:0000259" key="1">
    <source>
        <dbReference type="Pfam" id="PF00144"/>
    </source>
</evidence>
<name>A0ABY4YX01_9MICO</name>
<dbReference type="EMBL" id="CP099489">
    <property type="protein sequence ID" value="USQ81280.1"/>
    <property type="molecule type" value="Genomic_DNA"/>
</dbReference>
<dbReference type="SUPFAM" id="SSF56601">
    <property type="entry name" value="beta-lactamase/transpeptidase-like"/>
    <property type="match status" value="1"/>
</dbReference>
<proteinExistence type="predicted"/>
<feature type="domain" description="Beta-lactamase-related" evidence="1">
    <location>
        <begin position="22"/>
        <end position="371"/>
    </location>
</feature>
<keyword evidence="3" id="KW-1185">Reference proteome</keyword>
<evidence type="ECO:0000313" key="3">
    <source>
        <dbReference type="Proteomes" id="UP001056455"/>
    </source>
</evidence>
<dbReference type="Gene3D" id="3.40.710.10">
    <property type="entry name" value="DD-peptidase/beta-lactamase superfamily"/>
    <property type="match status" value="1"/>
</dbReference>
<protein>
    <submittedName>
        <fullName evidence="2">Beta-lactamase family protein</fullName>
    </submittedName>
</protein>
<dbReference type="Pfam" id="PF00144">
    <property type="entry name" value="Beta-lactamase"/>
    <property type="match status" value="1"/>
</dbReference>
<gene>
    <name evidence="2" type="ORF">NF556_06445</name>
</gene>
<sequence>MNFNPDKVRDVAAAQLDGDPQGGAGLCVLVDGVEVLHETWGLADAETGTDYTGDTLQIVQSMGKGVIGAAAALLMGRGELDPDERVAAYWPEFGTAGKEDITVAQLLSHQSGLVHLDDTMPFELTTDRDRLCAALVAQPPAWEPGTRVGYSPQTFGNYADFLFERASGHGFADLLTEITTALQVEMFVGLPREHWHRAARALAAAPTGVTANLDPAFAADLADPDSLLMRVMRNIPGALEDPMALVNGEPIRSGFMPGANMFASARAFAHLFGALSSVLTGESSPLWQQDALQVATTEVARGDDAVTRTETAFALAFQKPSATYPLGRSARAFGHGGAGGSLVMADPDLGFAMCWMPTRYGTAAFDERQTAVLDAIYAELE</sequence>
<dbReference type="PANTHER" id="PTHR43319">
    <property type="entry name" value="BETA-LACTAMASE-RELATED"/>
    <property type="match status" value="1"/>
</dbReference>
<organism evidence="2 3">
    <name type="scientific">Ornithinimicrobium faecis</name>
    <dbReference type="NCBI Taxonomy" id="2934158"/>
    <lineage>
        <taxon>Bacteria</taxon>
        <taxon>Bacillati</taxon>
        <taxon>Actinomycetota</taxon>
        <taxon>Actinomycetes</taxon>
        <taxon>Micrococcales</taxon>
        <taxon>Ornithinimicrobiaceae</taxon>
        <taxon>Ornithinimicrobium</taxon>
    </lineage>
</organism>
<evidence type="ECO:0000313" key="2">
    <source>
        <dbReference type="EMBL" id="USQ81280.1"/>
    </source>
</evidence>
<dbReference type="InterPro" id="IPR012338">
    <property type="entry name" value="Beta-lactam/transpept-like"/>
</dbReference>
<dbReference type="InterPro" id="IPR052907">
    <property type="entry name" value="Beta-lactamase/esterase"/>
</dbReference>
<accession>A0ABY4YX01</accession>
<reference evidence="2" key="1">
    <citation type="submission" date="2022-06" db="EMBL/GenBank/DDBJ databases">
        <title>Ornithinimicrobium HY1793.</title>
        <authorList>
            <person name="Huang Y."/>
        </authorList>
    </citation>
    <scope>NUCLEOTIDE SEQUENCE</scope>
    <source>
        <strain evidence="2">HY1793</strain>
    </source>
</reference>
<dbReference type="Proteomes" id="UP001056455">
    <property type="component" value="Chromosome"/>
</dbReference>
<dbReference type="InterPro" id="IPR001466">
    <property type="entry name" value="Beta-lactam-related"/>
</dbReference>
<dbReference type="PANTHER" id="PTHR43319:SF3">
    <property type="entry name" value="BETA-LACTAMASE-RELATED DOMAIN-CONTAINING PROTEIN"/>
    <property type="match status" value="1"/>
</dbReference>
<dbReference type="RefSeq" id="WP_252594664.1">
    <property type="nucleotide sequence ID" value="NZ_CP099489.1"/>
</dbReference>